<name>A0A1A9UNH1_GLOAU</name>
<keyword evidence="1" id="KW-0732">Signal</keyword>
<organism evidence="2 3">
    <name type="scientific">Glossina austeni</name>
    <name type="common">Savannah tsetse fly</name>
    <dbReference type="NCBI Taxonomy" id="7395"/>
    <lineage>
        <taxon>Eukaryota</taxon>
        <taxon>Metazoa</taxon>
        <taxon>Ecdysozoa</taxon>
        <taxon>Arthropoda</taxon>
        <taxon>Hexapoda</taxon>
        <taxon>Insecta</taxon>
        <taxon>Pterygota</taxon>
        <taxon>Neoptera</taxon>
        <taxon>Endopterygota</taxon>
        <taxon>Diptera</taxon>
        <taxon>Brachycera</taxon>
        <taxon>Muscomorpha</taxon>
        <taxon>Hippoboscoidea</taxon>
        <taxon>Glossinidae</taxon>
        <taxon>Glossina</taxon>
    </lineage>
</organism>
<feature type="chain" id="PRO_5008398663" evidence="1">
    <location>
        <begin position="26"/>
        <end position="116"/>
    </location>
</feature>
<feature type="signal peptide" evidence="1">
    <location>
        <begin position="1"/>
        <end position="25"/>
    </location>
</feature>
<proteinExistence type="predicted"/>
<reference evidence="2" key="1">
    <citation type="submission" date="2020-05" db="UniProtKB">
        <authorList>
            <consortium name="EnsemblMetazoa"/>
        </authorList>
    </citation>
    <scope>IDENTIFICATION</scope>
    <source>
        <strain evidence="2">TTRI</strain>
    </source>
</reference>
<accession>A0A1A9UNH1</accession>
<evidence type="ECO:0000313" key="2">
    <source>
        <dbReference type="EnsemblMetazoa" id="GAUT010323-PA"/>
    </source>
</evidence>
<sequence length="116" mass="12688">MYLQSLRLTCLVYCIIALRHPTAIAIDRGIQIVAADIADHMKNVRNICFRQSISIAIGNPIKTAKGQPSKVAIAIKNTDKAYICCHQAAKLAQPKYIAKDDGNKAVLDINMPALNN</sequence>
<keyword evidence="3" id="KW-1185">Reference proteome</keyword>
<protein>
    <submittedName>
        <fullName evidence="2">Uncharacterized protein</fullName>
    </submittedName>
</protein>
<evidence type="ECO:0000313" key="3">
    <source>
        <dbReference type="Proteomes" id="UP000078200"/>
    </source>
</evidence>
<dbReference type="Proteomes" id="UP000078200">
    <property type="component" value="Unassembled WGS sequence"/>
</dbReference>
<dbReference type="EnsemblMetazoa" id="GAUT010323-RA">
    <property type="protein sequence ID" value="GAUT010323-PA"/>
    <property type="gene ID" value="GAUT010323"/>
</dbReference>
<dbReference type="AlphaFoldDB" id="A0A1A9UNH1"/>
<dbReference type="VEuPathDB" id="VectorBase:GAUT010323"/>
<evidence type="ECO:0000256" key="1">
    <source>
        <dbReference type="SAM" id="SignalP"/>
    </source>
</evidence>